<evidence type="ECO:0000256" key="3">
    <source>
        <dbReference type="ARBA" id="ARBA00022475"/>
    </source>
</evidence>
<proteinExistence type="inferred from homology"/>
<evidence type="ECO:0000313" key="10">
    <source>
        <dbReference type="Proteomes" id="UP000535838"/>
    </source>
</evidence>
<dbReference type="EMBL" id="JACJVQ010000005">
    <property type="protein sequence ID" value="MBB6633463.1"/>
    <property type="molecule type" value="Genomic_DNA"/>
</dbReference>
<evidence type="ECO:0000256" key="5">
    <source>
        <dbReference type="ARBA" id="ARBA00022989"/>
    </source>
</evidence>
<feature type="domain" description="ABC transmembrane type-1" evidence="8">
    <location>
        <begin position="75"/>
        <end position="266"/>
    </location>
</feature>
<protein>
    <submittedName>
        <fullName evidence="9">Carbohydrate ABC transporter permease</fullName>
    </submittedName>
</protein>
<evidence type="ECO:0000259" key="8">
    <source>
        <dbReference type="PROSITE" id="PS50928"/>
    </source>
</evidence>
<keyword evidence="6 7" id="KW-0472">Membrane</keyword>
<keyword evidence="5 7" id="KW-1133">Transmembrane helix</keyword>
<dbReference type="PANTHER" id="PTHR43744">
    <property type="entry name" value="ABC TRANSPORTER PERMEASE PROTEIN MG189-RELATED-RELATED"/>
    <property type="match status" value="1"/>
</dbReference>
<evidence type="ECO:0000256" key="2">
    <source>
        <dbReference type="ARBA" id="ARBA00022448"/>
    </source>
</evidence>
<dbReference type="GO" id="GO:0005886">
    <property type="term" value="C:plasma membrane"/>
    <property type="evidence" value="ECO:0007669"/>
    <property type="project" value="UniProtKB-SubCell"/>
</dbReference>
<feature type="transmembrane region" description="Helical" evidence="7">
    <location>
        <begin position="12"/>
        <end position="33"/>
    </location>
</feature>
<dbReference type="InterPro" id="IPR035906">
    <property type="entry name" value="MetI-like_sf"/>
</dbReference>
<keyword evidence="2 7" id="KW-0813">Transport</keyword>
<organism evidence="9 10">
    <name type="scientific">Cohnella thailandensis</name>
    <dbReference type="NCBI Taxonomy" id="557557"/>
    <lineage>
        <taxon>Bacteria</taxon>
        <taxon>Bacillati</taxon>
        <taxon>Bacillota</taxon>
        <taxon>Bacilli</taxon>
        <taxon>Bacillales</taxon>
        <taxon>Paenibacillaceae</taxon>
        <taxon>Cohnella</taxon>
    </lineage>
</organism>
<evidence type="ECO:0000256" key="4">
    <source>
        <dbReference type="ARBA" id="ARBA00022692"/>
    </source>
</evidence>
<gene>
    <name evidence="9" type="ORF">H7B67_05010</name>
</gene>
<dbReference type="CDD" id="cd06261">
    <property type="entry name" value="TM_PBP2"/>
    <property type="match status" value="1"/>
</dbReference>
<sequence length="281" mass="31875">MTLTKTKLLPIAAQVLLFAFSILMLYPVLWMVFSSFKDNSEIFAKSFSLFPTEWKFGNYAAGWKGFGSYTFATFFKNSFIVVLIYTVGAVLSSAFIAYGFARMEFAGKKFWFACMIATLMLPQEVIMVPQYIVFQWLGWVNTFLPLTVPSFFGIPFFIFMLVQFMRSIPAELDNAAKIDGCNSFMIFYRIILPLTLPGLMTAAIFAFYWHWQDFIGPLLYLSRPDLYTVSLALKMFSDPDTSSNWGGMIAMSVLSLVPVIVIFFCFQRYIVEGITAGGVKG</sequence>
<accession>A0A841SLU8</accession>
<dbReference type="Proteomes" id="UP000535838">
    <property type="component" value="Unassembled WGS sequence"/>
</dbReference>
<keyword evidence="3" id="KW-1003">Cell membrane</keyword>
<evidence type="ECO:0000313" key="9">
    <source>
        <dbReference type="EMBL" id="MBB6633463.1"/>
    </source>
</evidence>
<dbReference type="GO" id="GO:0055085">
    <property type="term" value="P:transmembrane transport"/>
    <property type="evidence" value="ECO:0007669"/>
    <property type="project" value="InterPro"/>
</dbReference>
<name>A0A841SLU8_9BACL</name>
<feature type="transmembrane region" description="Helical" evidence="7">
    <location>
        <begin position="245"/>
        <end position="266"/>
    </location>
</feature>
<dbReference type="InterPro" id="IPR000515">
    <property type="entry name" value="MetI-like"/>
</dbReference>
<evidence type="ECO:0000256" key="6">
    <source>
        <dbReference type="ARBA" id="ARBA00023136"/>
    </source>
</evidence>
<feature type="transmembrane region" description="Helical" evidence="7">
    <location>
        <begin position="110"/>
        <end position="134"/>
    </location>
</feature>
<keyword evidence="10" id="KW-1185">Reference proteome</keyword>
<comment type="caution">
    <text evidence="9">The sequence shown here is derived from an EMBL/GenBank/DDBJ whole genome shotgun (WGS) entry which is preliminary data.</text>
</comment>
<dbReference type="SUPFAM" id="SSF161098">
    <property type="entry name" value="MetI-like"/>
    <property type="match status" value="1"/>
</dbReference>
<dbReference type="PROSITE" id="PS50928">
    <property type="entry name" value="ABC_TM1"/>
    <property type="match status" value="1"/>
</dbReference>
<keyword evidence="4 7" id="KW-0812">Transmembrane</keyword>
<feature type="transmembrane region" description="Helical" evidence="7">
    <location>
        <begin position="78"/>
        <end position="98"/>
    </location>
</feature>
<dbReference type="Pfam" id="PF00528">
    <property type="entry name" value="BPD_transp_1"/>
    <property type="match status" value="1"/>
</dbReference>
<dbReference type="Gene3D" id="1.10.3720.10">
    <property type="entry name" value="MetI-like"/>
    <property type="match status" value="1"/>
</dbReference>
<feature type="transmembrane region" description="Helical" evidence="7">
    <location>
        <begin position="146"/>
        <end position="165"/>
    </location>
</feature>
<dbReference type="RefSeq" id="WP_185118706.1">
    <property type="nucleotide sequence ID" value="NZ_JACJVQ010000005.1"/>
</dbReference>
<comment type="subcellular location">
    <subcellularLocation>
        <location evidence="1 7">Cell membrane</location>
        <topology evidence="1 7">Multi-pass membrane protein</topology>
    </subcellularLocation>
</comment>
<reference evidence="9 10" key="1">
    <citation type="submission" date="2020-08" db="EMBL/GenBank/DDBJ databases">
        <title>Cohnella phylogeny.</title>
        <authorList>
            <person name="Dunlap C."/>
        </authorList>
    </citation>
    <scope>NUCLEOTIDE SEQUENCE [LARGE SCALE GENOMIC DNA]</scope>
    <source>
        <strain evidence="9 10">DSM 25241</strain>
    </source>
</reference>
<dbReference type="AlphaFoldDB" id="A0A841SLU8"/>
<dbReference type="PANTHER" id="PTHR43744:SF6">
    <property type="entry name" value="ABC TRANSPORTER PERMEASE PROTEIN YESQ-RELATED"/>
    <property type="match status" value="1"/>
</dbReference>
<evidence type="ECO:0000256" key="1">
    <source>
        <dbReference type="ARBA" id="ARBA00004651"/>
    </source>
</evidence>
<comment type="similarity">
    <text evidence="7">Belongs to the binding-protein-dependent transport system permease family.</text>
</comment>
<feature type="transmembrane region" description="Helical" evidence="7">
    <location>
        <begin position="186"/>
        <end position="211"/>
    </location>
</feature>
<evidence type="ECO:0000256" key="7">
    <source>
        <dbReference type="RuleBase" id="RU363032"/>
    </source>
</evidence>